<sequence>MTTSNKSYIKRTQRDYTLGFKLQMETYVYRGGMFKKHHQASMLSSDVIEFNGLVY</sequence>
<dbReference type="Proteomes" id="UP000318242">
    <property type="component" value="Unassembled WGS sequence"/>
</dbReference>
<proteinExistence type="predicted"/>
<dbReference type="EMBL" id="BJLH01000007">
    <property type="protein sequence ID" value="GEA60599.1"/>
    <property type="molecule type" value="Genomic_DNA"/>
</dbReference>
<dbReference type="AlphaFoldDB" id="A0A4Y3IM65"/>
<protein>
    <submittedName>
        <fullName evidence="1">Uncharacterized protein</fullName>
    </submittedName>
</protein>
<comment type="caution">
    <text evidence="1">The sequence shown here is derived from an EMBL/GenBank/DDBJ whole genome shotgun (WGS) entry which is preliminary data.</text>
</comment>
<reference evidence="1 2" key="1">
    <citation type="submission" date="2019-06" db="EMBL/GenBank/DDBJ databases">
        <title>Whole genome shotgun sequence of Vibrio comitans NBRC 102076.</title>
        <authorList>
            <person name="Hosoyama A."/>
            <person name="Uohara A."/>
            <person name="Ohji S."/>
            <person name="Ichikawa N."/>
        </authorList>
    </citation>
    <scope>NUCLEOTIDE SEQUENCE [LARGE SCALE GENOMIC DNA]</scope>
    <source>
        <strain evidence="1 2">NBRC 102076</strain>
    </source>
</reference>
<gene>
    <name evidence="1" type="ORF">VCO01S_17920</name>
</gene>
<accession>A0A4Y3IM65</accession>
<keyword evidence="2" id="KW-1185">Reference proteome</keyword>
<organism evidence="1 2">
    <name type="scientific">Vibrio comitans NBRC 102076</name>
    <dbReference type="NCBI Taxonomy" id="1219078"/>
    <lineage>
        <taxon>Bacteria</taxon>
        <taxon>Pseudomonadati</taxon>
        <taxon>Pseudomonadota</taxon>
        <taxon>Gammaproteobacteria</taxon>
        <taxon>Vibrionales</taxon>
        <taxon>Vibrionaceae</taxon>
        <taxon>Vibrio</taxon>
    </lineage>
</organism>
<evidence type="ECO:0000313" key="1">
    <source>
        <dbReference type="EMBL" id="GEA60599.1"/>
    </source>
</evidence>
<name>A0A4Y3IM65_9VIBR</name>
<evidence type="ECO:0000313" key="2">
    <source>
        <dbReference type="Proteomes" id="UP000318242"/>
    </source>
</evidence>